<evidence type="ECO:0000256" key="6">
    <source>
        <dbReference type="ARBA" id="ARBA00023170"/>
    </source>
</evidence>
<dbReference type="Gene3D" id="3.80.10.10">
    <property type="entry name" value="Ribonuclease Inhibitor"/>
    <property type="match status" value="1"/>
</dbReference>
<keyword evidence="4" id="KW-1133">Transmembrane helix</keyword>
<accession>A0A5J5V1Z5</accession>
<name>A0A5J5V1Z5_GOSBA</name>
<evidence type="ECO:0000313" key="9">
    <source>
        <dbReference type="Proteomes" id="UP000327439"/>
    </source>
</evidence>
<reference evidence="9" key="1">
    <citation type="journal article" date="2020" name="Nat. Genet.">
        <title>Genomic diversifications of five Gossypium allopolyploid species and their impact on cotton improvement.</title>
        <authorList>
            <person name="Chen Z.J."/>
            <person name="Sreedasyam A."/>
            <person name="Ando A."/>
            <person name="Song Q."/>
            <person name="De Santiago L.M."/>
            <person name="Hulse-Kemp A.M."/>
            <person name="Ding M."/>
            <person name="Ye W."/>
            <person name="Kirkbride R.C."/>
            <person name="Jenkins J."/>
            <person name="Plott C."/>
            <person name="Lovell J."/>
            <person name="Lin Y.M."/>
            <person name="Vaughn R."/>
            <person name="Liu B."/>
            <person name="Simpson S."/>
            <person name="Scheffler B.E."/>
            <person name="Wen L."/>
            <person name="Saski C.A."/>
            <person name="Grover C.E."/>
            <person name="Hu G."/>
            <person name="Conover J.L."/>
            <person name="Carlson J.W."/>
            <person name="Shu S."/>
            <person name="Boston L.B."/>
            <person name="Williams M."/>
            <person name="Peterson D.G."/>
            <person name="McGee K."/>
            <person name="Jones D.C."/>
            <person name="Wendel J.F."/>
            <person name="Stelly D.M."/>
            <person name="Grimwood J."/>
            <person name="Schmutz J."/>
        </authorList>
    </citation>
    <scope>NUCLEOTIDE SEQUENCE [LARGE SCALE GENOMIC DNA]</scope>
    <source>
        <strain evidence="9">cv. 3-79</strain>
    </source>
</reference>
<evidence type="ECO:0000256" key="5">
    <source>
        <dbReference type="ARBA" id="ARBA00023136"/>
    </source>
</evidence>
<evidence type="ECO:0000256" key="3">
    <source>
        <dbReference type="ARBA" id="ARBA00022729"/>
    </source>
</evidence>
<evidence type="ECO:0000256" key="2">
    <source>
        <dbReference type="ARBA" id="ARBA00022692"/>
    </source>
</evidence>
<keyword evidence="2" id="KW-0812">Transmembrane</keyword>
<gene>
    <name evidence="8" type="ORF">ES319_A07G097100v1</name>
</gene>
<evidence type="ECO:0000256" key="1">
    <source>
        <dbReference type="ARBA" id="ARBA00004479"/>
    </source>
</evidence>
<keyword evidence="9" id="KW-1185">Reference proteome</keyword>
<dbReference type="AlphaFoldDB" id="A0A5J5V1Z5"/>
<keyword evidence="7" id="KW-0325">Glycoprotein</keyword>
<proteinExistence type="predicted"/>
<keyword evidence="5" id="KW-0472">Membrane</keyword>
<dbReference type="InterPro" id="IPR001611">
    <property type="entry name" value="Leu-rich_rpt"/>
</dbReference>
<dbReference type="InterPro" id="IPR046956">
    <property type="entry name" value="RLP23-like"/>
</dbReference>
<evidence type="ECO:0000256" key="7">
    <source>
        <dbReference type="ARBA" id="ARBA00023180"/>
    </source>
</evidence>
<dbReference type="Pfam" id="PF13855">
    <property type="entry name" value="LRR_8"/>
    <property type="match status" value="1"/>
</dbReference>
<dbReference type="SUPFAM" id="SSF52058">
    <property type="entry name" value="L domain-like"/>
    <property type="match status" value="1"/>
</dbReference>
<dbReference type="PANTHER" id="PTHR48063">
    <property type="entry name" value="LRR RECEPTOR-LIKE KINASE"/>
    <property type="match status" value="1"/>
</dbReference>
<sequence>MCCKWKGISCDNMTGHVVMLNLRPRIIYGIFGGRWTSISGEIGTSLLELKHLSHLDLSLNYFEKIPEFIGSLAELTYLNLSDNPLTGFIPYQLGNLSRLFYLDLSRDDFEQSLTSDNLEWLSYFLL</sequence>
<dbReference type="OrthoDB" id="1000113at2759"/>
<keyword evidence="6" id="KW-0675">Receptor</keyword>
<organism evidence="8 9">
    <name type="scientific">Gossypium barbadense</name>
    <name type="common">Sea Island cotton</name>
    <name type="synonym">Hibiscus barbadensis</name>
    <dbReference type="NCBI Taxonomy" id="3634"/>
    <lineage>
        <taxon>Eukaryota</taxon>
        <taxon>Viridiplantae</taxon>
        <taxon>Streptophyta</taxon>
        <taxon>Embryophyta</taxon>
        <taxon>Tracheophyta</taxon>
        <taxon>Spermatophyta</taxon>
        <taxon>Magnoliopsida</taxon>
        <taxon>eudicotyledons</taxon>
        <taxon>Gunneridae</taxon>
        <taxon>Pentapetalae</taxon>
        <taxon>rosids</taxon>
        <taxon>malvids</taxon>
        <taxon>Malvales</taxon>
        <taxon>Malvaceae</taxon>
        <taxon>Malvoideae</taxon>
        <taxon>Gossypium</taxon>
    </lineage>
</organism>
<comment type="subcellular location">
    <subcellularLocation>
        <location evidence="1">Membrane</location>
        <topology evidence="1">Single-pass type I membrane protein</topology>
    </subcellularLocation>
</comment>
<protein>
    <recommendedName>
        <fullName evidence="10">Leucine-rich repeat-containing N-terminal plant-type domain-containing protein</fullName>
    </recommendedName>
</protein>
<dbReference type="Proteomes" id="UP000327439">
    <property type="component" value="Chromosome A07"/>
</dbReference>
<dbReference type="PANTHER" id="PTHR48063:SF112">
    <property type="entry name" value="RECEPTOR LIKE PROTEIN 30-LIKE"/>
    <property type="match status" value="1"/>
</dbReference>
<dbReference type="EMBL" id="CM018208">
    <property type="protein sequence ID" value="KAB2073646.1"/>
    <property type="molecule type" value="Genomic_DNA"/>
</dbReference>
<keyword evidence="3" id="KW-0732">Signal</keyword>
<dbReference type="PROSITE" id="PS51450">
    <property type="entry name" value="LRR"/>
    <property type="match status" value="1"/>
</dbReference>
<dbReference type="InterPro" id="IPR032675">
    <property type="entry name" value="LRR_dom_sf"/>
</dbReference>
<evidence type="ECO:0008006" key="10">
    <source>
        <dbReference type="Google" id="ProtNLM"/>
    </source>
</evidence>
<evidence type="ECO:0000256" key="4">
    <source>
        <dbReference type="ARBA" id="ARBA00022989"/>
    </source>
</evidence>
<evidence type="ECO:0000313" key="8">
    <source>
        <dbReference type="EMBL" id="KAB2073646.1"/>
    </source>
</evidence>
<dbReference type="GO" id="GO:0016020">
    <property type="term" value="C:membrane"/>
    <property type="evidence" value="ECO:0007669"/>
    <property type="project" value="UniProtKB-SubCell"/>
</dbReference>